<accession>A0ACC2RP15</accession>
<reference evidence="1" key="1">
    <citation type="submission" date="2022-04" db="EMBL/GenBank/DDBJ databases">
        <title>Genome of the entomopathogenic fungus Entomophthora muscae.</title>
        <authorList>
            <person name="Elya C."/>
            <person name="Lovett B.R."/>
            <person name="Lee E."/>
            <person name="Macias A.M."/>
            <person name="Hajek A.E."/>
            <person name="De Bivort B.L."/>
            <person name="Kasson M.T."/>
            <person name="De Fine Licht H.H."/>
            <person name="Stajich J.E."/>
        </authorList>
    </citation>
    <scope>NUCLEOTIDE SEQUENCE</scope>
    <source>
        <strain evidence="1">Berkeley</strain>
    </source>
</reference>
<evidence type="ECO:0000313" key="2">
    <source>
        <dbReference type="Proteomes" id="UP001165960"/>
    </source>
</evidence>
<name>A0ACC2RP15_9FUNG</name>
<keyword evidence="2" id="KW-1185">Reference proteome</keyword>
<protein>
    <submittedName>
        <fullName evidence="1">Uncharacterized protein</fullName>
    </submittedName>
</protein>
<comment type="caution">
    <text evidence="1">The sequence shown here is derived from an EMBL/GenBank/DDBJ whole genome shotgun (WGS) entry which is preliminary data.</text>
</comment>
<dbReference type="Proteomes" id="UP001165960">
    <property type="component" value="Unassembled WGS sequence"/>
</dbReference>
<proteinExistence type="predicted"/>
<sequence>MDTLIAFTTTLSVFSVFSALLVVIFFFLLRKYDRAVIDRVTMRLQLGIAILDLITHNLNLSSSVKSESLCDTVAFLTMLFKHTYFGMNISIALNLHLAIICSLKPTRRWETFYWAFSIVIPLVLNIPLLVSGYFGRNSSGICYFRDQTRTGSTLQLIYNAVICSITIGYCLVVSLMVVYKVKKEFYGLSSESLTVPTDPREKSSSLLDLRSLIFRTCLYPFSCFLAYIGANVIVTYFFLFGTRPLVILYWGRAGYSSRGILHLFSFMADPLVFKSLPNAIRARHRPIESQPSKDSNSQHTSASCEFSYENLINSSGDIYSSYYTRYISDFKRFI</sequence>
<organism evidence="1 2">
    <name type="scientific">Entomophthora muscae</name>
    <dbReference type="NCBI Taxonomy" id="34485"/>
    <lineage>
        <taxon>Eukaryota</taxon>
        <taxon>Fungi</taxon>
        <taxon>Fungi incertae sedis</taxon>
        <taxon>Zoopagomycota</taxon>
        <taxon>Entomophthoromycotina</taxon>
        <taxon>Entomophthoromycetes</taxon>
        <taxon>Entomophthorales</taxon>
        <taxon>Entomophthoraceae</taxon>
        <taxon>Entomophthora</taxon>
    </lineage>
</organism>
<evidence type="ECO:0000313" key="1">
    <source>
        <dbReference type="EMBL" id="KAJ9051817.1"/>
    </source>
</evidence>
<dbReference type="EMBL" id="QTSX02007102">
    <property type="protein sequence ID" value="KAJ9051817.1"/>
    <property type="molecule type" value="Genomic_DNA"/>
</dbReference>
<gene>
    <name evidence="1" type="ORF">DSO57_1001065</name>
</gene>